<dbReference type="Proteomes" id="UP000033647">
    <property type="component" value="Unassembled WGS sequence"/>
</dbReference>
<dbReference type="Gene3D" id="3.40.50.720">
    <property type="entry name" value="NAD(P)-binding Rossmann-like Domain"/>
    <property type="match status" value="1"/>
</dbReference>
<dbReference type="PROSITE" id="PS00061">
    <property type="entry name" value="ADH_SHORT"/>
    <property type="match status" value="1"/>
</dbReference>
<keyword evidence="5" id="KW-1185">Reference proteome</keyword>
<organism evidence="4 5">
    <name type="scientific">Zymoseptoria brevis</name>
    <dbReference type="NCBI Taxonomy" id="1047168"/>
    <lineage>
        <taxon>Eukaryota</taxon>
        <taxon>Fungi</taxon>
        <taxon>Dikarya</taxon>
        <taxon>Ascomycota</taxon>
        <taxon>Pezizomycotina</taxon>
        <taxon>Dothideomycetes</taxon>
        <taxon>Dothideomycetidae</taxon>
        <taxon>Mycosphaerellales</taxon>
        <taxon>Mycosphaerellaceae</taxon>
        <taxon>Zymoseptoria</taxon>
    </lineage>
</organism>
<comment type="similarity">
    <text evidence="1">Belongs to the short-chain dehydrogenases/reductases (SDR) family.</text>
</comment>
<evidence type="ECO:0000256" key="1">
    <source>
        <dbReference type="ARBA" id="ARBA00006484"/>
    </source>
</evidence>
<keyword evidence="2" id="KW-0521">NADP</keyword>
<dbReference type="Pfam" id="PF13561">
    <property type="entry name" value="adh_short_C2"/>
    <property type="match status" value="1"/>
</dbReference>
<dbReference type="PANTHER" id="PTHR24321">
    <property type="entry name" value="DEHYDROGENASES, SHORT CHAIN"/>
    <property type="match status" value="1"/>
</dbReference>
<evidence type="ECO:0000313" key="5">
    <source>
        <dbReference type="Proteomes" id="UP000033647"/>
    </source>
</evidence>
<comment type="caution">
    <text evidence="4">The sequence shown here is derived from an EMBL/GenBank/DDBJ whole genome shotgun (WGS) entry which is preliminary data.</text>
</comment>
<reference evidence="4 5" key="1">
    <citation type="submission" date="2015-03" db="EMBL/GenBank/DDBJ databases">
        <title>RNA-seq based gene annotation and comparative genomics of four Zymoseptoria species reveal species-specific pathogenicity related genes and transposable element activity.</title>
        <authorList>
            <person name="Grandaubert J."/>
            <person name="Bhattacharyya A."/>
            <person name="Stukenbrock E.H."/>
        </authorList>
    </citation>
    <scope>NUCLEOTIDE SEQUENCE [LARGE SCALE GENOMIC DNA]</scope>
    <source>
        <strain evidence="4 5">Zb18110</strain>
    </source>
</reference>
<dbReference type="OrthoDB" id="5840532at2759"/>
<dbReference type="PRINTS" id="PR00081">
    <property type="entry name" value="GDHRDH"/>
</dbReference>
<dbReference type="InterPro" id="IPR020904">
    <property type="entry name" value="Sc_DH/Rdtase_CS"/>
</dbReference>
<dbReference type="GO" id="GO:0016491">
    <property type="term" value="F:oxidoreductase activity"/>
    <property type="evidence" value="ECO:0007669"/>
    <property type="project" value="UniProtKB-KW"/>
</dbReference>
<dbReference type="EMBL" id="LAFY01004196">
    <property type="protein sequence ID" value="KJX93921.1"/>
    <property type="molecule type" value="Genomic_DNA"/>
</dbReference>
<gene>
    <name evidence="4" type="ORF">TI39_contig4237g00001</name>
</gene>
<dbReference type="PRINTS" id="PR00080">
    <property type="entry name" value="SDRFAMILY"/>
</dbReference>
<keyword evidence="3" id="KW-0560">Oxidoreductase</keyword>
<dbReference type="SUPFAM" id="SSF51735">
    <property type="entry name" value="NAD(P)-binding Rossmann-fold domains"/>
    <property type="match status" value="1"/>
</dbReference>
<evidence type="ECO:0000256" key="2">
    <source>
        <dbReference type="ARBA" id="ARBA00022857"/>
    </source>
</evidence>
<dbReference type="STRING" id="1047168.A0A0F4G997"/>
<dbReference type="InterPro" id="IPR002347">
    <property type="entry name" value="SDR_fam"/>
</dbReference>
<sequence>MQWQKKMGYRYARDVSISYTTAYSEGSISSIYAMTSYQKRREPKISTPMFQALSSHLLKPSTRSLTSPPMSKNYLITGAARGIGRGLSRQLLQSGHRVLLLDSNESELSNTSTHLPQSPIPPSSFRTHLCDLRQPSSITAAAALAKDFFSGHLDVLINNAAYTAVVGKSHPSELTLEDWNTAIETNLTAPFLLTQACLPLLSKSATRSQGGCVVNISSTRAVQSEPNNEAYSATKAGLLGLTQSLAVSLAEQGVRVNAILPGWIHVENECQAADERGAKWEEGLTEEDHRWHLTGRVGKVEDVGRAVEFLVECGGVTGSEVVVDGGVTRKMVYPE</sequence>
<protein>
    <submittedName>
        <fullName evidence="4">Uncharacterized protein</fullName>
    </submittedName>
</protein>
<name>A0A0F4G997_9PEZI</name>
<evidence type="ECO:0000313" key="4">
    <source>
        <dbReference type="EMBL" id="KJX93921.1"/>
    </source>
</evidence>
<dbReference type="FunFam" id="3.40.50.720:FF:000084">
    <property type="entry name" value="Short-chain dehydrogenase reductase"/>
    <property type="match status" value="1"/>
</dbReference>
<proteinExistence type="inferred from homology"/>
<accession>A0A0F4G997</accession>
<evidence type="ECO:0000256" key="3">
    <source>
        <dbReference type="ARBA" id="ARBA00023002"/>
    </source>
</evidence>
<dbReference type="InterPro" id="IPR036291">
    <property type="entry name" value="NAD(P)-bd_dom_sf"/>
</dbReference>
<dbReference type="AlphaFoldDB" id="A0A0F4G997"/>
<dbReference type="CDD" id="cd05233">
    <property type="entry name" value="SDR_c"/>
    <property type="match status" value="1"/>
</dbReference>
<dbReference type="PANTHER" id="PTHR24321:SF8">
    <property type="entry name" value="ESTRADIOL 17-BETA-DEHYDROGENASE 8-RELATED"/>
    <property type="match status" value="1"/>
</dbReference>